<dbReference type="AlphaFoldDB" id="A0A643JUC8"/>
<dbReference type="EMBL" id="VZUS01000001">
    <property type="protein sequence ID" value="KAB1187539.1"/>
    <property type="molecule type" value="Genomic_DNA"/>
</dbReference>
<accession>A0A643JUC8</accession>
<dbReference type="InterPro" id="IPR052906">
    <property type="entry name" value="Type_IV_Methyl-Rstrct_Enzyme"/>
</dbReference>
<dbReference type="GO" id="GO:0015666">
    <property type="term" value="F:restriction endodeoxyribonuclease activity"/>
    <property type="evidence" value="ECO:0007669"/>
    <property type="project" value="TreeGrafter"/>
</dbReference>
<gene>
    <name evidence="2" type="ORF">Hfx1149_05645</name>
</gene>
<protein>
    <recommendedName>
        <fullName evidence="1">Restriction endonuclease type IV Mrr domain-containing protein</fullName>
    </recommendedName>
</protein>
<dbReference type="GO" id="GO:0009307">
    <property type="term" value="P:DNA restriction-modification system"/>
    <property type="evidence" value="ECO:0007669"/>
    <property type="project" value="InterPro"/>
</dbReference>
<feature type="domain" description="Restriction endonuclease type IV Mrr" evidence="1">
    <location>
        <begin position="198"/>
        <end position="313"/>
    </location>
</feature>
<dbReference type="PANTHER" id="PTHR30015">
    <property type="entry name" value="MRR RESTRICTION SYSTEM PROTEIN"/>
    <property type="match status" value="1"/>
</dbReference>
<dbReference type="InterPro" id="IPR011335">
    <property type="entry name" value="Restrct_endonuc-II-like"/>
</dbReference>
<dbReference type="PANTHER" id="PTHR30015:SF7">
    <property type="entry name" value="TYPE IV METHYL-DIRECTED RESTRICTION ENZYME ECOKMRR"/>
    <property type="match status" value="1"/>
</dbReference>
<dbReference type="InterPro" id="IPR007560">
    <property type="entry name" value="Restrct_endonuc_IV_Mrr"/>
</dbReference>
<reference evidence="2" key="1">
    <citation type="submission" date="2019-09" db="EMBL/GenBank/DDBJ databases">
        <title>Genomic analysis of Haloferax sp. CBA1149.</title>
        <authorList>
            <person name="Roh S.W."/>
        </authorList>
    </citation>
    <scope>NUCLEOTIDE SEQUENCE</scope>
    <source>
        <strain evidence="2">CBA1149</strain>
    </source>
</reference>
<evidence type="ECO:0000259" key="1">
    <source>
        <dbReference type="Pfam" id="PF04471"/>
    </source>
</evidence>
<proteinExistence type="predicted"/>
<comment type="caution">
    <text evidence="2">The sequence shown here is derived from an EMBL/GenBank/DDBJ whole genome shotgun (WGS) entry which is preliminary data.</text>
</comment>
<sequence length="321" mass="36244">MVSGKLERRAIKLAARSEGNIKATRLLNCGSGILRRLFIRGFLHDKPILEYLSQDEQPHYFCYNNVEGVKIGEIREKPGWIGTYRSCMWVTNRGLHFTVGKSSGDFHYFLSFNSVQSVEANNGVRINKFVFETDEGKVRFPTIPLFDIDPVASFIEQKILARKEMAGRGAARKKKAAQMEVKPFQSAENTGEVSLTTLQQMDAYDFEYIIARVWKKRGWETQVTSGSGDRGVDITAVKSDPFEQRQYIQVKRYAANNKVGSNEIQKSSGLYARNESVDAVVVVTTSEFTSEARKIAANRNVKLINGAQLIKMIKRHDISVT</sequence>
<dbReference type="Pfam" id="PF04471">
    <property type="entry name" value="Mrr_cat"/>
    <property type="match status" value="1"/>
</dbReference>
<organism evidence="2">
    <name type="scientific">Haloferax sp. CBA1149</name>
    <dbReference type="NCBI Taxonomy" id="2650753"/>
    <lineage>
        <taxon>Archaea</taxon>
        <taxon>Methanobacteriati</taxon>
        <taxon>Methanobacteriota</taxon>
        <taxon>Stenosarchaea group</taxon>
        <taxon>Halobacteria</taxon>
        <taxon>Halobacteriales</taxon>
        <taxon>Haloferacaceae</taxon>
        <taxon>Haloferax</taxon>
    </lineage>
</organism>
<dbReference type="RefSeq" id="WP_151136306.1">
    <property type="nucleotide sequence ID" value="NZ_VZUS01000001.1"/>
</dbReference>
<dbReference type="GO" id="GO:0003677">
    <property type="term" value="F:DNA binding"/>
    <property type="evidence" value="ECO:0007669"/>
    <property type="project" value="InterPro"/>
</dbReference>
<dbReference type="InterPro" id="IPR011856">
    <property type="entry name" value="tRNA_endonuc-like_dom_sf"/>
</dbReference>
<dbReference type="SUPFAM" id="SSF52980">
    <property type="entry name" value="Restriction endonuclease-like"/>
    <property type="match status" value="1"/>
</dbReference>
<name>A0A643JUC8_9EURY</name>
<evidence type="ECO:0000313" key="2">
    <source>
        <dbReference type="EMBL" id="KAB1187539.1"/>
    </source>
</evidence>
<dbReference type="Gene3D" id="3.40.1350.10">
    <property type="match status" value="1"/>
</dbReference>